<evidence type="ECO:0000256" key="1">
    <source>
        <dbReference type="ARBA" id="ARBA00004141"/>
    </source>
</evidence>
<dbReference type="InterPro" id="IPR001958">
    <property type="entry name" value="Tet-R_TetA/multi-R_MdtG-like"/>
</dbReference>
<evidence type="ECO:0000256" key="5">
    <source>
        <dbReference type="ARBA" id="ARBA00023136"/>
    </source>
</evidence>
<reference evidence="9" key="1">
    <citation type="submission" date="2022-10" db="EMBL/GenBank/DDBJ databases">
        <authorList>
            <person name="Chen Y."/>
            <person name="Dougan E. K."/>
            <person name="Chan C."/>
            <person name="Rhodes N."/>
            <person name="Thang M."/>
        </authorList>
    </citation>
    <scope>NUCLEOTIDE SEQUENCE</scope>
</reference>
<feature type="transmembrane region" description="Helical" evidence="7">
    <location>
        <begin position="348"/>
        <end position="367"/>
    </location>
</feature>
<accession>A0A9P1D1G7</accession>
<evidence type="ECO:0000259" key="8">
    <source>
        <dbReference type="PROSITE" id="PS50850"/>
    </source>
</evidence>
<dbReference type="Gene3D" id="1.20.1250.20">
    <property type="entry name" value="MFS general substrate transporter like domains"/>
    <property type="match status" value="1"/>
</dbReference>
<keyword evidence="5 7" id="KW-0472">Membrane</keyword>
<feature type="transmembrane region" description="Helical" evidence="7">
    <location>
        <begin position="149"/>
        <end position="172"/>
    </location>
</feature>
<dbReference type="EMBL" id="CAMXCT010002906">
    <property type="protein sequence ID" value="CAI4001275.1"/>
    <property type="molecule type" value="Genomic_DNA"/>
</dbReference>
<evidence type="ECO:0000256" key="4">
    <source>
        <dbReference type="ARBA" id="ARBA00022989"/>
    </source>
</evidence>
<dbReference type="PANTHER" id="PTHR23504">
    <property type="entry name" value="MAJOR FACILITATOR SUPERFAMILY DOMAIN-CONTAINING PROTEIN 10"/>
    <property type="match status" value="1"/>
</dbReference>
<dbReference type="Proteomes" id="UP001152797">
    <property type="component" value="Unassembled WGS sequence"/>
</dbReference>
<feature type="region of interest" description="Disordered" evidence="6">
    <location>
        <begin position="237"/>
        <end position="265"/>
    </location>
</feature>
<feature type="transmembrane region" description="Helical" evidence="7">
    <location>
        <begin position="192"/>
        <end position="213"/>
    </location>
</feature>
<gene>
    <name evidence="9" type="ORF">C1SCF055_LOCUS27330</name>
</gene>
<evidence type="ECO:0000313" key="11">
    <source>
        <dbReference type="Proteomes" id="UP001152797"/>
    </source>
</evidence>
<dbReference type="GO" id="GO:0022857">
    <property type="term" value="F:transmembrane transporter activity"/>
    <property type="evidence" value="ECO:0007669"/>
    <property type="project" value="InterPro"/>
</dbReference>
<evidence type="ECO:0000313" key="10">
    <source>
        <dbReference type="EMBL" id="CAL4788587.1"/>
    </source>
</evidence>
<dbReference type="InterPro" id="IPR020846">
    <property type="entry name" value="MFS_dom"/>
</dbReference>
<evidence type="ECO:0000313" key="9">
    <source>
        <dbReference type="EMBL" id="CAI4001275.1"/>
    </source>
</evidence>
<dbReference type="AlphaFoldDB" id="A0A9P1D1G7"/>
<feature type="transmembrane region" description="Helical" evidence="7">
    <location>
        <begin position="117"/>
        <end position="137"/>
    </location>
</feature>
<evidence type="ECO:0000256" key="7">
    <source>
        <dbReference type="SAM" id="Phobius"/>
    </source>
</evidence>
<dbReference type="OrthoDB" id="414765at2759"/>
<dbReference type="PRINTS" id="PR01035">
    <property type="entry name" value="TCRTETA"/>
</dbReference>
<sequence length="480" mass="52261">MSTQSEAEVKAAKRLFNWRLFIVGAMRLIDSMNVNMIMPYGLQMVAMFLNQETSSPEASTAFAWLVGLYSFFEIIFSPFWGVVADWIGRRPCLLIGMAGTAMAPVLMGLGQSLSAVFLFRALDGFFCGNQAVIRTYLGELVDKGSEASAFSFLVLCFVLGLIAGPFLGGLAFPARWSPELFGQTLFDQYPVFLPNLLFGVFATIVCIIGFIYLEETLPKSKLRWRKKEGLEGLEGLEGEGVGVDQDPEAASNADSVETADTDTADAGTAGKKCCYSLTVLQVILTFCGISGVVEAQNTLVVLLWQYPQSMDGFGFSPQQVSLVQVSGGLGPVLCHLTFLHPLVKKLGFLKVLLLGFLINSISYNLYPVYSLCADPKYGVWRYIILGLAEFVGMIGTFMMFTAIFVFMNRASVGLNRATVNGWANSGRALSRAVSPLFATTLMRAAEALPHGIHMPFYVTTGCLALCLAISWTGLRKLDSA</sequence>
<reference evidence="10 11" key="2">
    <citation type="submission" date="2024-05" db="EMBL/GenBank/DDBJ databases">
        <authorList>
            <person name="Chen Y."/>
            <person name="Shah S."/>
            <person name="Dougan E. K."/>
            <person name="Thang M."/>
            <person name="Chan C."/>
        </authorList>
    </citation>
    <scope>NUCLEOTIDE SEQUENCE [LARGE SCALE GENOMIC DNA]</scope>
</reference>
<feature type="domain" description="Major facilitator superfamily (MFS) profile" evidence="8">
    <location>
        <begin position="19"/>
        <end position="478"/>
    </location>
</feature>
<feature type="transmembrane region" description="Helical" evidence="7">
    <location>
        <begin position="92"/>
        <end position="111"/>
    </location>
</feature>
<evidence type="ECO:0000256" key="6">
    <source>
        <dbReference type="SAM" id="MobiDB-lite"/>
    </source>
</evidence>
<keyword evidence="4 7" id="KW-1133">Transmembrane helix</keyword>
<dbReference type="SUPFAM" id="SSF103473">
    <property type="entry name" value="MFS general substrate transporter"/>
    <property type="match status" value="1"/>
</dbReference>
<dbReference type="InterPro" id="IPR036259">
    <property type="entry name" value="MFS_trans_sf"/>
</dbReference>
<comment type="subcellular location">
    <subcellularLocation>
        <location evidence="1">Membrane</location>
        <topology evidence="1">Multi-pass membrane protein</topology>
    </subcellularLocation>
</comment>
<keyword evidence="2" id="KW-0813">Transport</keyword>
<dbReference type="InterPro" id="IPR011701">
    <property type="entry name" value="MFS"/>
</dbReference>
<protein>
    <submittedName>
        <fullName evidence="10">Peptide/nitrate transporter</fullName>
    </submittedName>
</protein>
<comment type="caution">
    <text evidence="9">The sequence shown here is derived from an EMBL/GenBank/DDBJ whole genome shotgun (WGS) entry which is preliminary data.</text>
</comment>
<evidence type="ECO:0000256" key="2">
    <source>
        <dbReference type="ARBA" id="ARBA00022448"/>
    </source>
</evidence>
<keyword evidence="11" id="KW-1185">Reference proteome</keyword>
<evidence type="ECO:0000256" key="3">
    <source>
        <dbReference type="ARBA" id="ARBA00022692"/>
    </source>
</evidence>
<dbReference type="GO" id="GO:0016020">
    <property type="term" value="C:membrane"/>
    <property type="evidence" value="ECO:0007669"/>
    <property type="project" value="UniProtKB-SubCell"/>
</dbReference>
<feature type="transmembrane region" description="Helical" evidence="7">
    <location>
        <begin position="454"/>
        <end position="474"/>
    </location>
</feature>
<feature type="transmembrane region" description="Helical" evidence="7">
    <location>
        <begin position="20"/>
        <end position="41"/>
    </location>
</feature>
<dbReference type="Pfam" id="PF07690">
    <property type="entry name" value="MFS_1"/>
    <property type="match status" value="1"/>
</dbReference>
<name>A0A9P1D1G7_9DINO</name>
<keyword evidence="3 7" id="KW-0812">Transmembrane</keyword>
<dbReference type="PANTHER" id="PTHR23504:SF15">
    <property type="entry name" value="MAJOR FACILITATOR SUPERFAMILY (MFS) PROFILE DOMAIN-CONTAINING PROTEIN"/>
    <property type="match status" value="1"/>
</dbReference>
<dbReference type="PROSITE" id="PS50850">
    <property type="entry name" value="MFS"/>
    <property type="match status" value="1"/>
</dbReference>
<organism evidence="9">
    <name type="scientific">Cladocopium goreaui</name>
    <dbReference type="NCBI Taxonomy" id="2562237"/>
    <lineage>
        <taxon>Eukaryota</taxon>
        <taxon>Sar</taxon>
        <taxon>Alveolata</taxon>
        <taxon>Dinophyceae</taxon>
        <taxon>Suessiales</taxon>
        <taxon>Symbiodiniaceae</taxon>
        <taxon>Cladocopium</taxon>
    </lineage>
</organism>
<feature type="transmembrane region" description="Helical" evidence="7">
    <location>
        <begin position="379"/>
        <end position="407"/>
    </location>
</feature>
<dbReference type="EMBL" id="CAMXCT020002906">
    <property type="protein sequence ID" value="CAL1154650.1"/>
    <property type="molecule type" value="Genomic_DNA"/>
</dbReference>
<dbReference type="EMBL" id="CAMXCT030002906">
    <property type="protein sequence ID" value="CAL4788587.1"/>
    <property type="molecule type" value="Genomic_DNA"/>
</dbReference>
<feature type="transmembrane region" description="Helical" evidence="7">
    <location>
        <begin position="61"/>
        <end position="80"/>
    </location>
</feature>
<proteinExistence type="predicted"/>